<dbReference type="EMBL" id="JALLKP010000001">
    <property type="protein sequence ID" value="KAK2197256.1"/>
    <property type="molecule type" value="Genomic_DNA"/>
</dbReference>
<organism evidence="1 2">
    <name type="scientific">Babesia duncani</name>
    <dbReference type="NCBI Taxonomy" id="323732"/>
    <lineage>
        <taxon>Eukaryota</taxon>
        <taxon>Sar</taxon>
        <taxon>Alveolata</taxon>
        <taxon>Apicomplexa</taxon>
        <taxon>Aconoidasida</taxon>
        <taxon>Piroplasmida</taxon>
        <taxon>Babesiidae</taxon>
        <taxon>Babesia</taxon>
    </lineage>
</organism>
<accession>A0AAD9PMG4</accession>
<keyword evidence="2" id="KW-1185">Reference proteome</keyword>
<dbReference type="Proteomes" id="UP001214638">
    <property type="component" value="Unassembled WGS sequence"/>
</dbReference>
<dbReference type="GeneID" id="94334553"/>
<protein>
    <submittedName>
        <fullName evidence="1">Uncharacterized protein</fullName>
    </submittedName>
</protein>
<proteinExistence type="predicted"/>
<comment type="caution">
    <text evidence="1">The sequence shown here is derived from an EMBL/GenBank/DDBJ whole genome shotgun (WGS) entry which is preliminary data.</text>
</comment>
<sequence>MENLSKTAVFKVLKSMLKRRNVNGFERIQTSFDQSIHNSLNFVLSSSNRNFSLPLKDRLGDVVNNATTIGITNNEKLVSNISIDRLQSFDLVVAFQFLALHAKHLKQKNQGICAFQNRFHALLILARKSIDDFTFIRLSLLLNSLCNILHAGAIDIEYCKFIGTQQLVQISEDIGTSFSNFNKTVDEFIILNTWMYFHNISNIQIDIHSICMILKYYAALKRNNCHVFNLITHYLLSQSSISVIDKVNIIYSLSLCLNNVAYDTENKDSIVNRIRNSHMLSQLSWETQNMVHESLNKVNESKVEENLGLVQNCNMIMKHLNEIEAIGEIQSSDVQAYMNALANFTLGTINNIEFLMPHAQVAMTMASKLTKGSNITLVDYGNLLDRIYMLWIECKLIDLEDVCKLIFTRNNLSMCYSILTGIENTKSPMSLKPFAQITTLMNQLKQYKTDLDLKQQQYLDSIILSLSSIISKQMYKLNSNGVTILHVVNLETLVDTTQFRLGLERLLLNIYANLKKTVPEKLQMMKHTSILLKCSADKNWHWPKSLEDIITKTIMDDYKQVANVNPRIILRLMHHISILYRKRRIWTKQLPINEIMDYCISKCSHGDDVFILDVLLNFIEVPDTGIEQVVNIQRLNSLTSRLLNELAKRGIVIDDNQVQDSSNDAPKLAHLLALQKQCSIVE</sequence>
<evidence type="ECO:0000313" key="1">
    <source>
        <dbReference type="EMBL" id="KAK2197256.1"/>
    </source>
</evidence>
<dbReference type="KEGG" id="bdw:94334553"/>
<dbReference type="RefSeq" id="XP_067804098.1">
    <property type="nucleotide sequence ID" value="XM_067945307.1"/>
</dbReference>
<name>A0AAD9PMG4_9APIC</name>
<reference evidence="1" key="1">
    <citation type="journal article" date="2023" name="Nat. Microbiol.">
        <title>Babesia duncani multi-omics identifies virulence factors and drug targets.</title>
        <authorList>
            <person name="Singh P."/>
            <person name="Lonardi S."/>
            <person name="Liang Q."/>
            <person name="Vydyam P."/>
            <person name="Khabirova E."/>
            <person name="Fang T."/>
            <person name="Gihaz S."/>
            <person name="Thekkiniath J."/>
            <person name="Munshi M."/>
            <person name="Abel S."/>
            <person name="Ciampossin L."/>
            <person name="Batugedara G."/>
            <person name="Gupta M."/>
            <person name="Lu X.M."/>
            <person name="Lenz T."/>
            <person name="Chakravarty S."/>
            <person name="Cornillot E."/>
            <person name="Hu Y."/>
            <person name="Ma W."/>
            <person name="Gonzalez L.M."/>
            <person name="Sanchez S."/>
            <person name="Estrada K."/>
            <person name="Sanchez-Flores A."/>
            <person name="Montero E."/>
            <person name="Harb O.S."/>
            <person name="Le Roch K.G."/>
            <person name="Mamoun C.B."/>
        </authorList>
    </citation>
    <scope>NUCLEOTIDE SEQUENCE</scope>
    <source>
        <strain evidence="1">WA1</strain>
    </source>
</reference>
<gene>
    <name evidence="1" type="ORF">BdWA1_000255</name>
</gene>
<evidence type="ECO:0000313" key="2">
    <source>
        <dbReference type="Proteomes" id="UP001214638"/>
    </source>
</evidence>
<dbReference type="AlphaFoldDB" id="A0AAD9PMG4"/>